<dbReference type="CDD" id="cd00084">
    <property type="entry name" value="HMG-box_SF"/>
    <property type="match status" value="1"/>
</dbReference>
<feature type="region of interest" description="Disordered" evidence="2">
    <location>
        <begin position="66"/>
        <end position="118"/>
    </location>
</feature>
<dbReference type="AlphaFoldDB" id="A0A0D0AUF8"/>
<feature type="compositionally biased region" description="Basic and acidic residues" evidence="2">
    <location>
        <begin position="70"/>
        <end position="83"/>
    </location>
</feature>
<organism evidence="4 5">
    <name type="scientific">Suillus luteus UH-Slu-Lm8-n1</name>
    <dbReference type="NCBI Taxonomy" id="930992"/>
    <lineage>
        <taxon>Eukaryota</taxon>
        <taxon>Fungi</taxon>
        <taxon>Dikarya</taxon>
        <taxon>Basidiomycota</taxon>
        <taxon>Agaricomycotina</taxon>
        <taxon>Agaricomycetes</taxon>
        <taxon>Agaricomycetidae</taxon>
        <taxon>Boletales</taxon>
        <taxon>Suillineae</taxon>
        <taxon>Suillaceae</taxon>
        <taxon>Suillus</taxon>
    </lineage>
</organism>
<feature type="DNA-binding region" description="HMG box" evidence="1">
    <location>
        <begin position="30"/>
        <end position="81"/>
    </location>
</feature>
<dbReference type="HOGENOM" id="CLU_141733_0_0_1"/>
<dbReference type="GO" id="GO:0003677">
    <property type="term" value="F:DNA binding"/>
    <property type="evidence" value="ECO:0007669"/>
    <property type="project" value="UniProtKB-UniRule"/>
</dbReference>
<evidence type="ECO:0000256" key="2">
    <source>
        <dbReference type="SAM" id="MobiDB-lite"/>
    </source>
</evidence>
<feature type="compositionally biased region" description="Low complexity" evidence="2">
    <location>
        <begin position="1"/>
        <end position="12"/>
    </location>
</feature>
<protein>
    <recommendedName>
        <fullName evidence="3">HMG box domain-containing protein</fullName>
    </recommendedName>
</protein>
<accession>A0A0D0AUF8</accession>
<dbReference type="EMBL" id="KN835420">
    <property type="protein sequence ID" value="KIK37942.1"/>
    <property type="molecule type" value="Genomic_DNA"/>
</dbReference>
<keyword evidence="1" id="KW-0539">Nucleus</keyword>
<proteinExistence type="predicted"/>
<dbReference type="PROSITE" id="PS50118">
    <property type="entry name" value="HMG_BOX_2"/>
    <property type="match status" value="1"/>
</dbReference>
<reference evidence="4 5" key="1">
    <citation type="submission" date="2014-04" db="EMBL/GenBank/DDBJ databases">
        <authorList>
            <consortium name="DOE Joint Genome Institute"/>
            <person name="Kuo A."/>
            <person name="Ruytinx J."/>
            <person name="Rineau F."/>
            <person name="Colpaert J."/>
            <person name="Kohler A."/>
            <person name="Nagy L.G."/>
            <person name="Floudas D."/>
            <person name="Copeland A."/>
            <person name="Barry K.W."/>
            <person name="Cichocki N."/>
            <person name="Veneault-Fourrey C."/>
            <person name="LaButti K."/>
            <person name="Lindquist E.A."/>
            <person name="Lipzen A."/>
            <person name="Lundell T."/>
            <person name="Morin E."/>
            <person name="Murat C."/>
            <person name="Sun H."/>
            <person name="Tunlid A."/>
            <person name="Henrissat B."/>
            <person name="Grigoriev I.V."/>
            <person name="Hibbett D.S."/>
            <person name="Martin F."/>
            <person name="Nordberg H.P."/>
            <person name="Cantor M.N."/>
            <person name="Hua S.X."/>
        </authorList>
    </citation>
    <scope>NUCLEOTIDE SEQUENCE [LARGE SCALE GENOMIC DNA]</scope>
    <source>
        <strain evidence="4 5">UH-Slu-Lm8-n1</strain>
    </source>
</reference>
<dbReference type="SUPFAM" id="SSF47095">
    <property type="entry name" value="HMG-box"/>
    <property type="match status" value="1"/>
</dbReference>
<dbReference type="Gene3D" id="1.10.30.10">
    <property type="entry name" value="High mobility group box domain"/>
    <property type="match status" value="1"/>
</dbReference>
<name>A0A0D0AUF8_9AGAM</name>
<keyword evidence="5" id="KW-1185">Reference proteome</keyword>
<feature type="domain" description="HMG box" evidence="3">
    <location>
        <begin position="30"/>
        <end position="81"/>
    </location>
</feature>
<dbReference type="Pfam" id="PF00505">
    <property type="entry name" value="HMG_box"/>
    <property type="match status" value="1"/>
</dbReference>
<feature type="compositionally biased region" description="Polar residues" evidence="2">
    <location>
        <begin position="108"/>
        <end position="118"/>
    </location>
</feature>
<evidence type="ECO:0000259" key="3">
    <source>
        <dbReference type="PROSITE" id="PS50118"/>
    </source>
</evidence>
<evidence type="ECO:0000313" key="4">
    <source>
        <dbReference type="EMBL" id="KIK37942.1"/>
    </source>
</evidence>
<keyword evidence="1" id="KW-0238">DNA-binding</keyword>
<dbReference type="Proteomes" id="UP000054485">
    <property type="component" value="Unassembled WGS sequence"/>
</dbReference>
<sequence length="118" mass="12806">MAKSATESTTKAATKRANAKTSKADKEDKPKRAPSAYNLFVQAHMKEWKEAHPGAPIKEAMSEIAVMWREAPENPNRGKEPKPRKPKAVAGAPKASRKKKQTPPPSSDAENTGDASDE</sequence>
<dbReference type="OrthoDB" id="667577at2759"/>
<evidence type="ECO:0000313" key="5">
    <source>
        <dbReference type="Proteomes" id="UP000054485"/>
    </source>
</evidence>
<reference evidence="5" key="2">
    <citation type="submission" date="2015-01" db="EMBL/GenBank/DDBJ databases">
        <title>Evolutionary Origins and Diversification of the Mycorrhizal Mutualists.</title>
        <authorList>
            <consortium name="DOE Joint Genome Institute"/>
            <consortium name="Mycorrhizal Genomics Consortium"/>
            <person name="Kohler A."/>
            <person name="Kuo A."/>
            <person name="Nagy L.G."/>
            <person name="Floudas D."/>
            <person name="Copeland A."/>
            <person name="Barry K.W."/>
            <person name="Cichocki N."/>
            <person name="Veneault-Fourrey C."/>
            <person name="LaButti K."/>
            <person name="Lindquist E.A."/>
            <person name="Lipzen A."/>
            <person name="Lundell T."/>
            <person name="Morin E."/>
            <person name="Murat C."/>
            <person name="Riley R."/>
            <person name="Ohm R."/>
            <person name="Sun H."/>
            <person name="Tunlid A."/>
            <person name="Henrissat B."/>
            <person name="Grigoriev I.V."/>
            <person name="Hibbett D.S."/>
            <person name="Martin F."/>
        </authorList>
    </citation>
    <scope>NUCLEOTIDE SEQUENCE [LARGE SCALE GENOMIC DNA]</scope>
    <source>
        <strain evidence="5">UH-Slu-Lm8-n1</strain>
    </source>
</reference>
<evidence type="ECO:0000256" key="1">
    <source>
        <dbReference type="PROSITE-ProRule" id="PRU00267"/>
    </source>
</evidence>
<feature type="region of interest" description="Disordered" evidence="2">
    <location>
        <begin position="1"/>
        <end position="38"/>
    </location>
</feature>
<feature type="compositionally biased region" description="Basic and acidic residues" evidence="2">
    <location>
        <begin position="22"/>
        <end position="31"/>
    </location>
</feature>
<dbReference type="GO" id="GO:0005634">
    <property type="term" value="C:nucleus"/>
    <property type="evidence" value="ECO:0007669"/>
    <property type="project" value="UniProtKB-UniRule"/>
</dbReference>
<dbReference type="InterPro" id="IPR036910">
    <property type="entry name" value="HMG_box_dom_sf"/>
</dbReference>
<dbReference type="InParanoid" id="A0A0D0AUF8"/>
<gene>
    <name evidence="4" type="ORF">CY34DRAFT_417575</name>
</gene>
<dbReference type="InterPro" id="IPR009071">
    <property type="entry name" value="HMG_box_dom"/>
</dbReference>